<name>F2NB54_CORGP</name>
<organism evidence="4 5">
    <name type="scientific">Coriobacterium glomerans (strain ATCC 49209 / DSM 20642 / JCM 10262 / PW2)</name>
    <dbReference type="NCBI Taxonomy" id="700015"/>
    <lineage>
        <taxon>Bacteria</taxon>
        <taxon>Bacillati</taxon>
        <taxon>Actinomycetota</taxon>
        <taxon>Coriobacteriia</taxon>
        <taxon>Coriobacteriales</taxon>
        <taxon>Coriobacteriaceae</taxon>
        <taxon>Coriobacterium</taxon>
    </lineage>
</organism>
<dbReference type="Proteomes" id="UP000006851">
    <property type="component" value="Chromosome"/>
</dbReference>
<evidence type="ECO:0000256" key="1">
    <source>
        <dbReference type="SAM" id="MobiDB-lite"/>
    </source>
</evidence>
<dbReference type="AlphaFoldDB" id="F2NB54"/>
<evidence type="ECO:0000256" key="2">
    <source>
        <dbReference type="SAM" id="Phobius"/>
    </source>
</evidence>
<dbReference type="STRING" id="700015.Corgl_1709"/>
<reference evidence="5" key="1">
    <citation type="journal article" date="2013" name="Stand. Genomic Sci.">
        <title>Complete genome sequence of Coriobacterium glomerans type strain (PW2(T)) from the midgut of Pyrrhocoris apterus L. (red soldier bug).</title>
        <authorList>
            <person name="Stackebrandt E."/>
            <person name="Zeytun A."/>
            <person name="Lapidus A."/>
            <person name="Nolan M."/>
            <person name="Lucas S."/>
            <person name="Hammon N."/>
            <person name="Deshpande S."/>
            <person name="Cheng J.F."/>
            <person name="Tapia R."/>
            <person name="Goodwin L.A."/>
            <person name="Pitluck S."/>
            <person name="Liolios K."/>
            <person name="Pagani I."/>
            <person name="Ivanova N."/>
            <person name="Mavromatis K."/>
            <person name="Mikhailova N."/>
            <person name="Huntemann M."/>
            <person name="Pati A."/>
            <person name="Chen A."/>
            <person name="Palaniappan K."/>
            <person name="Chang Y.J."/>
            <person name="Land M."/>
            <person name="Hauser L."/>
            <person name="Rohde M."/>
            <person name="Pukall R."/>
            <person name="Goker M."/>
            <person name="Detter J.C."/>
            <person name="Woyke T."/>
            <person name="Bristow J."/>
            <person name="Eisen J.A."/>
            <person name="Markowitz V."/>
            <person name="Hugenholtz P."/>
            <person name="Kyrpides N.C."/>
            <person name="Klenk H.P."/>
        </authorList>
    </citation>
    <scope>NUCLEOTIDE SEQUENCE</scope>
    <source>
        <strain evidence="5">ATCC 49209 / DSM 20642 / JCM 10262 / PW2</strain>
    </source>
</reference>
<dbReference type="InterPro" id="IPR026870">
    <property type="entry name" value="Zinc_ribbon_dom"/>
</dbReference>
<dbReference type="KEGG" id="cgo:Corgl_1709"/>
<dbReference type="HOGENOM" id="CLU_1223076_0_0_11"/>
<feature type="transmembrane region" description="Helical" evidence="2">
    <location>
        <begin position="198"/>
        <end position="219"/>
    </location>
</feature>
<feature type="region of interest" description="Disordered" evidence="1">
    <location>
        <begin position="28"/>
        <end position="78"/>
    </location>
</feature>
<dbReference type="eggNOG" id="ENOG5031U4N">
    <property type="taxonomic scope" value="Bacteria"/>
</dbReference>
<dbReference type="Pfam" id="PF13240">
    <property type="entry name" value="Zn_Ribbon_1"/>
    <property type="match status" value="1"/>
</dbReference>
<keyword evidence="2" id="KW-0472">Membrane</keyword>
<feature type="transmembrane region" description="Helical" evidence="2">
    <location>
        <begin position="98"/>
        <end position="120"/>
    </location>
</feature>
<proteinExistence type="predicted"/>
<feature type="compositionally biased region" description="Polar residues" evidence="1">
    <location>
        <begin position="36"/>
        <end position="50"/>
    </location>
</feature>
<gene>
    <name evidence="4" type="ordered locus">Corgl_1709</name>
</gene>
<keyword evidence="2" id="KW-0812">Transmembrane</keyword>
<accession>F2NB54</accession>
<feature type="compositionally biased region" description="Low complexity" evidence="1">
    <location>
        <begin position="57"/>
        <end position="78"/>
    </location>
</feature>
<feature type="transmembrane region" description="Helical" evidence="2">
    <location>
        <begin position="166"/>
        <end position="186"/>
    </location>
</feature>
<dbReference type="OrthoDB" id="3197673at2"/>
<evidence type="ECO:0000313" key="5">
    <source>
        <dbReference type="Proteomes" id="UP000006851"/>
    </source>
</evidence>
<dbReference type="EMBL" id="CP002628">
    <property type="protein sequence ID" value="AEB07805.1"/>
    <property type="molecule type" value="Genomic_DNA"/>
</dbReference>
<keyword evidence="5" id="KW-1185">Reference proteome</keyword>
<evidence type="ECO:0000313" key="4">
    <source>
        <dbReference type="EMBL" id="AEB07805.1"/>
    </source>
</evidence>
<protein>
    <recommendedName>
        <fullName evidence="3">Zinc-ribbon domain-containing protein</fullName>
    </recommendedName>
</protein>
<feature type="domain" description="Zinc-ribbon" evidence="3">
    <location>
        <begin position="2"/>
        <end position="23"/>
    </location>
</feature>
<feature type="transmembrane region" description="Helical" evidence="2">
    <location>
        <begin position="140"/>
        <end position="159"/>
    </location>
</feature>
<keyword evidence="2" id="KW-1133">Transmembrane helix</keyword>
<sequence length="226" mass="23455">MFCPKCGTRNTDSAGFCSKCGESLGERRVSAPATGPISNRTYASGPSVPSQAGGAAGLRRGAPRPAATRPSASSPVVPASAGIGAGALRRRLLQTISAAVMLISFFLPLFSVSFLGITITMSPAEMTFGKQILGTTVSNFSNILFIVPGVCAILALLALRDRAANIVSIVLGIVSLAIVLICITYIPTTDYIKPDMAIGLYLNVIASAALIGLSVFKLYSASRQKR</sequence>
<evidence type="ECO:0000259" key="3">
    <source>
        <dbReference type="Pfam" id="PF13240"/>
    </source>
</evidence>